<dbReference type="GO" id="GO:0016787">
    <property type="term" value="F:hydrolase activity"/>
    <property type="evidence" value="ECO:0007669"/>
    <property type="project" value="UniProtKB-KW"/>
</dbReference>
<evidence type="ECO:0000313" key="6">
    <source>
        <dbReference type="Proteomes" id="UP000051236"/>
    </source>
</evidence>
<feature type="domain" description="Carboxyltransferase" evidence="4">
    <location>
        <begin position="28"/>
        <end position="306"/>
    </location>
</feature>
<keyword evidence="2" id="KW-0378">Hydrolase</keyword>
<dbReference type="Proteomes" id="UP000051236">
    <property type="component" value="Unassembled WGS sequence"/>
</dbReference>
<evidence type="ECO:0000313" key="5">
    <source>
        <dbReference type="EMBL" id="KRM36151.1"/>
    </source>
</evidence>
<evidence type="ECO:0000256" key="1">
    <source>
        <dbReference type="ARBA" id="ARBA00022741"/>
    </source>
</evidence>
<evidence type="ECO:0000256" key="2">
    <source>
        <dbReference type="ARBA" id="ARBA00022801"/>
    </source>
</evidence>
<gene>
    <name evidence="5" type="ORF">FC83_GL000050</name>
</gene>
<dbReference type="EMBL" id="AZGA01000006">
    <property type="protein sequence ID" value="KRM36151.1"/>
    <property type="molecule type" value="Genomic_DNA"/>
</dbReference>
<dbReference type="Pfam" id="PF02626">
    <property type="entry name" value="CT_A_B"/>
    <property type="match status" value="1"/>
</dbReference>
<dbReference type="eggNOG" id="COG1984">
    <property type="taxonomic scope" value="Bacteria"/>
</dbReference>
<dbReference type="Gene3D" id="2.40.100.10">
    <property type="entry name" value="Cyclophilin-like"/>
    <property type="match status" value="1"/>
</dbReference>
<dbReference type="GO" id="GO:0005524">
    <property type="term" value="F:ATP binding"/>
    <property type="evidence" value="ECO:0007669"/>
    <property type="project" value="UniProtKB-KW"/>
</dbReference>
<reference evidence="5 6" key="1">
    <citation type="journal article" date="2015" name="Genome Announc.">
        <title>Expanding the biotechnology potential of lactobacilli through comparative genomics of 213 strains and associated genera.</title>
        <authorList>
            <person name="Sun Z."/>
            <person name="Harris H.M."/>
            <person name="McCann A."/>
            <person name="Guo C."/>
            <person name="Argimon S."/>
            <person name="Zhang W."/>
            <person name="Yang X."/>
            <person name="Jeffery I.B."/>
            <person name="Cooney J.C."/>
            <person name="Kagawa T.F."/>
            <person name="Liu W."/>
            <person name="Song Y."/>
            <person name="Salvetti E."/>
            <person name="Wrobel A."/>
            <person name="Rasinkangas P."/>
            <person name="Parkhill J."/>
            <person name="Rea M.C."/>
            <person name="O'Sullivan O."/>
            <person name="Ritari J."/>
            <person name="Douillard F.P."/>
            <person name="Paul Ross R."/>
            <person name="Yang R."/>
            <person name="Briner A.E."/>
            <person name="Felis G.E."/>
            <person name="de Vos W.M."/>
            <person name="Barrangou R."/>
            <person name="Klaenhammer T.R."/>
            <person name="Caufield P.W."/>
            <person name="Cui Y."/>
            <person name="Zhang H."/>
            <person name="O'Toole P.W."/>
        </authorList>
    </citation>
    <scope>NUCLEOTIDE SEQUENCE [LARGE SCALE GENOMIC DNA]</scope>
    <source>
        <strain evidence="5 6">DSM 18527</strain>
    </source>
</reference>
<keyword evidence="1" id="KW-0547">Nucleotide-binding</keyword>
<keyword evidence="6" id="KW-1185">Reference proteome</keyword>
<dbReference type="NCBIfam" id="TIGR00724">
    <property type="entry name" value="urea_amlyse_rel"/>
    <property type="match status" value="1"/>
</dbReference>
<dbReference type="AlphaFoldDB" id="A0A0R1Y189"/>
<dbReference type="PATRIC" id="fig|1423734.3.peg.50"/>
<evidence type="ECO:0000259" key="4">
    <source>
        <dbReference type="SMART" id="SM00797"/>
    </source>
</evidence>
<dbReference type="InterPro" id="IPR052708">
    <property type="entry name" value="PxpC"/>
</dbReference>
<dbReference type="PANTHER" id="PTHR43309:SF5">
    <property type="entry name" value="5-OXOPROLINASE SUBUNIT C"/>
    <property type="match status" value="1"/>
</dbReference>
<accession>A0A0R1Y189</accession>
<proteinExistence type="predicted"/>
<organism evidence="5 6">
    <name type="scientific">Agrilactobacillus composti DSM 18527 = JCM 14202</name>
    <dbReference type="NCBI Taxonomy" id="1423734"/>
    <lineage>
        <taxon>Bacteria</taxon>
        <taxon>Bacillati</taxon>
        <taxon>Bacillota</taxon>
        <taxon>Bacilli</taxon>
        <taxon>Lactobacillales</taxon>
        <taxon>Lactobacillaceae</taxon>
        <taxon>Agrilactobacillus</taxon>
    </lineage>
</organism>
<dbReference type="SMART" id="SM00797">
    <property type="entry name" value="AHS2"/>
    <property type="match status" value="1"/>
</dbReference>
<dbReference type="PANTHER" id="PTHR43309">
    <property type="entry name" value="5-OXOPROLINASE SUBUNIT C"/>
    <property type="match status" value="1"/>
</dbReference>
<sequence>MHNVATIEVLNSGFAATVQDLGRYQYQSAGFPVSGAMDQASLKLANLLVNNDANAAALEFILAGPTLQFQAPTFIAITGAASSPSLNGQPIALNQAIAIQAGDQVQFAPMATGRYGYLAVANGGLQVPMVLGSRATTLKIQLGGLFGRTLAVGDALPFEPCYVLPSLAHRHAPVPAVKAPGHIRVLKGPQWDLFTPAAQSQFLQQTYQISQQADRMGYQLQGEPLPVPTENLISEGTVLGNIQITRNGQPIVLLADRQTAGGYPMIATVIGADLASFVQMSAGEDFQFELTALNTARALLAAQQQVLTTLAASFAAQKYQAPVGPARTGAQKLAQIITHRG</sequence>
<evidence type="ECO:0000256" key="3">
    <source>
        <dbReference type="ARBA" id="ARBA00022840"/>
    </source>
</evidence>
<comment type="caution">
    <text evidence="5">The sequence shown here is derived from an EMBL/GenBank/DDBJ whole genome shotgun (WGS) entry which is preliminary data.</text>
</comment>
<keyword evidence="3" id="KW-0067">ATP-binding</keyword>
<dbReference type="STRING" id="1423734.FC83_GL000050"/>
<dbReference type="InterPro" id="IPR029000">
    <property type="entry name" value="Cyclophilin-like_dom_sf"/>
</dbReference>
<dbReference type="SUPFAM" id="SSF50891">
    <property type="entry name" value="Cyclophilin-like"/>
    <property type="match status" value="1"/>
</dbReference>
<dbReference type="InterPro" id="IPR003778">
    <property type="entry name" value="CT_A_B"/>
</dbReference>
<protein>
    <recommendedName>
        <fullName evidence="4">Carboxyltransferase domain-containing protein</fullName>
    </recommendedName>
</protein>
<name>A0A0R1Y189_9LACO</name>